<organism evidence="13 14">
    <name type="scientific">Lophiotrema nucula</name>
    <dbReference type="NCBI Taxonomy" id="690887"/>
    <lineage>
        <taxon>Eukaryota</taxon>
        <taxon>Fungi</taxon>
        <taxon>Dikarya</taxon>
        <taxon>Ascomycota</taxon>
        <taxon>Pezizomycotina</taxon>
        <taxon>Dothideomycetes</taxon>
        <taxon>Pleosporomycetidae</taxon>
        <taxon>Pleosporales</taxon>
        <taxon>Lophiotremataceae</taxon>
        <taxon>Lophiotrema</taxon>
    </lineage>
</organism>
<evidence type="ECO:0000256" key="11">
    <source>
        <dbReference type="RuleBase" id="RU361277"/>
    </source>
</evidence>
<keyword evidence="14" id="KW-1185">Reference proteome</keyword>
<comment type="subunit">
    <text evidence="3">Homodimer.</text>
</comment>
<dbReference type="Gene3D" id="3.90.180.10">
    <property type="entry name" value="Medium-chain alcohol dehydrogenases, catalytic domain"/>
    <property type="match status" value="1"/>
</dbReference>
<comment type="cofactor">
    <cofactor evidence="1 11">
        <name>Zn(2+)</name>
        <dbReference type="ChEBI" id="CHEBI:29105"/>
    </cofactor>
</comment>
<dbReference type="InterPro" id="IPR011032">
    <property type="entry name" value="GroES-like_sf"/>
</dbReference>
<keyword evidence="4" id="KW-0597">Phosphoprotein</keyword>
<dbReference type="PROSITE" id="PS00059">
    <property type="entry name" value="ADH_ZINC"/>
    <property type="match status" value="1"/>
</dbReference>
<dbReference type="EC" id="1.1.1.2" evidence="9"/>
<evidence type="ECO:0000256" key="10">
    <source>
        <dbReference type="ARBA" id="ARBA00050997"/>
    </source>
</evidence>
<evidence type="ECO:0000256" key="6">
    <source>
        <dbReference type="ARBA" id="ARBA00022833"/>
    </source>
</evidence>
<reference evidence="13" key="1">
    <citation type="journal article" date="2020" name="Stud. Mycol.">
        <title>101 Dothideomycetes genomes: a test case for predicting lifestyles and emergence of pathogens.</title>
        <authorList>
            <person name="Haridas S."/>
            <person name="Albert R."/>
            <person name="Binder M."/>
            <person name="Bloem J."/>
            <person name="Labutti K."/>
            <person name="Salamov A."/>
            <person name="Andreopoulos B."/>
            <person name="Baker S."/>
            <person name="Barry K."/>
            <person name="Bills G."/>
            <person name="Bluhm B."/>
            <person name="Cannon C."/>
            <person name="Castanera R."/>
            <person name="Culley D."/>
            <person name="Daum C."/>
            <person name="Ezra D."/>
            <person name="Gonzalez J."/>
            <person name="Henrissat B."/>
            <person name="Kuo A."/>
            <person name="Liang C."/>
            <person name="Lipzen A."/>
            <person name="Lutzoni F."/>
            <person name="Magnuson J."/>
            <person name="Mondo S."/>
            <person name="Nolan M."/>
            <person name="Ohm R."/>
            <person name="Pangilinan J."/>
            <person name="Park H.-J."/>
            <person name="Ramirez L."/>
            <person name="Alfaro M."/>
            <person name="Sun H."/>
            <person name="Tritt A."/>
            <person name="Yoshinaga Y."/>
            <person name="Zwiers L.-H."/>
            <person name="Turgeon B."/>
            <person name="Goodwin S."/>
            <person name="Spatafora J."/>
            <person name="Crous P."/>
            <person name="Grigoriev I."/>
        </authorList>
    </citation>
    <scope>NUCLEOTIDE SEQUENCE</scope>
    <source>
        <strain evidence="13">CBS 627.86</strain>
    </source>
</reference>
<dbReference type="PANTHER" id="PTHR42683">
    <property type="entry name" value="ALDEHYDE REDUCTASE"/>
    <property type="match status" value="1"/>
</dbReference>
<keyword evidence="5 11" id="KW-0479">Metal-binding</keyword>
<name>A0A6A5YGX6_9PLEO</name>
<dbReference type="GO" id="GO:0006066">
    <property type="term" value="P:alcohol metabolic process"/>
    <property type="evidence" value="ECO:0007669"/>
    <property type="project" value="UniProtKB-ARBA"/>
</dbReference>
<dbReference type="EMBL" id="ML977376">
    <property type="protein sequence ID" value="KAF2105597.1"/>
    <property type="molecule type" value="Genomic_DNA"/>
</dbReference>
<keyword evidence="8" id="KW-0560">Oxidoreductase</keyword>
<gene>
    <name evidence="13" type="ORF">BDV96DRAFT_509072</name>
</gene>
<dbReference type="Proteomes" id="UP000799770">
    <property type="component" value="Unassembled WGS sequence"/>
</dbReference>
<protein>
    <recommendedName>
        <fullName evidence="9">alcohol dehydrogenase (NADP(+))</fullName>
        <ecNumber evidence="9">1.1.1.2</ecNumber>
    </recommendedName>
</protein>
<evidence type="ECO:0000313" key="13">
    <source>
        <dbReference type="EMBL" id="KAF2105597.1"/>
    </source>
</evidence>
<dbReference type="InterPro" id="IPR013149">
    <property type="entry name" value="ADH-like_C"/>
</dbReference>
<evidence type="ECO:0000256" key="1">
    <source>
        <dbReference type="ARBA" id="ARBA00001947"/>
    </source>
</evidence>
<dbReference type="InterPro" id="IPR013154">
    <property type="entry name" value="ADH-like_N"/>
</dbReference>
<dbReference type="FunFam" id="3.40.50.720:FF:000158">
    <property type="entry name" value="Zinc-binding alcohol dehydrogenase"/>
    <property type="match status" value="1"/>
</dbReference>
<dbReference type="SMART" id="SM00829">
    <property type="entry name" value="PKS_ER"/>
    <property type="match status" value="1"/>
</dbReference>
<evidence type="ECO:0000259" key="12">
    <source>
        <dbReference type="SMART" id="SM00829"/>
    </source>
</evidence>
<dbReference type="CDD" id="cd05283">
    <property type="entry name" value="CAD1"/>
    <property type="match status" value="1"/>
</dbReference>
<dbReference type="SUPFAM" id="SSF50129">
    <property type="entry name" value="GroES-like"/>
    <property type="match status" value="1"/>
</dbReference>
<dbReference type="GO" id="GO:0008106">
    <property type="term" value="F:alcohol dehydrogenase (NADP+) activity"/>
    <property type="evidence" value="ECO:0007669"/>
    <property type="project" value="UniProtKB-EC"/>
</dbReference>
<dbReference type="InterPro" id="IPR002328">
    <property type="entry name" value="ADH_Zn_CS"/>
</dbReference>
<dbReference type="InterPro" id="IPR036291">
    <property type="entry name" value="NAD(P)-bd_dom_sf"/>
</dbReference>
<evidence type="ECO:0000256" key="2">
    <source>
        <dbReference type="ARBA" id="ARBA00008072"/>
    </source>
</evidence>
<dbReference type="InterPro" id="IPR047109">
    <property type="entry name" value="CAD-like"/>
</dbReference>
<dbReference type="Pfam" id="PF08240">
    <property type="entry name" value="ADH_N"/>
    <property type="match status" value="1"/>
</dbReference>
<comment type="similarity">
    <text evidence="2 11">Belongs to the zinc-containing alcohol dehydrogenase family.</text>
</comment>
<evidence type="ECO:0000256" key="9">
    <source>
        <dbReference type="ARBA" id="ARBA00024074"/>
    </source>
</evidence>
<dbReference type="Gene3D" id="3.40.50.720">
    <property type="entry name" value="NAD(P)-binding Rossmann-like Domain"/>
    <property type="match status" value="1"/>
</dbReference>
<proteinExistence type="inferred from homology"/>
<sequence length="352" mass="38010">MTSQDKFEGWVAQDASAIEGKMQWTTYEPKPFEETDIEMEVSHCGICGSDLHTLRSGWGPSDYPLVVGHEIIGRATRVGKDVEDIKIGDRVGIGAQSGSCLHCKRCDNGLEPHCSNKSTNTYNDTWPNGGKSYGGYAKRWRGSGAFAFKIPDEIPSETAAPLLCGGLTVYSPLVQNGAGPGKRVGIVGLGGLGHFAVLFAKALKCDKVVVISRSSSKKADALKMGADDFIATDEDPDWATKNADSLDLLISTISASFAIEQYLTLLDVKGTLIQVGAPEDTLPPLHAFQLIFKRLKLGGSLIGGRQEAKDMLQLAAKSKLKAWTQVVPMKDANKAIVDMEKGKARYRYVLTN</sequence>
<keyword evidence="6 11" id="KW-0862">Zinc</keyword>
<dbReference type="InterPro" id="IPR020843">
    <property type="entry name" value="ER"/>
</dbReference>
<keyword evidence="7" id="KW-0521">NADP</keyword>
<evidence type="ECO:0000313" key="14">
    <source>
        <dbReference type="Proteomes" id="UP000799770"/>
    </source>
</evidence>
<comment type="catalytic activity">
    <reaction evidence="10">
        <text>a primary alcohol + NADP(+) = an aldehyde + NADPH + H(+)</text>
        <dbReference type="Rhea" id="RHEA:15937"/>
        <dbReference type="ChEBI" id="CHEBI:15378"/>
        <dbReference type="ChEBI" id="CHEBI:15734"/>
        <dbReference type="ChEBI" id="CHEBI:17478"/>
        <dbReference type="ChEBI" id="CHEBI:57783"/>
        <dbReference type="ChEBI" id="CHEBI:58349"/>
        <dbReference type="EC" id="1.1.1.2"/>
    </reaction>
    <physiologicalReaction direction="left-to-right" evidence="10">
        <dbReference type="Rhea" id="RHEA:15938"/>
    </physiologicalReaction>
    <physiologicalReaction direction="right-to-left" evidence="10">
        <dbReference type="Rhea" id="RHEA:15939"/>
    </physiologicalReaction>
</comment>
<dbReference type="GO" id="GO:0008270">
    <property type="term" value="F:zinc ion binding"/>
    <property type="evidence" value="ECO:0007669"/>
    <property type="project" value="InterPro"/>
</dbReference>
<evidence type="ECO:0000256" key="5">
    <source>
        <dbReference type="ARBA" id="ARBA00022723"/>
    </source>
</evidence>
<dbReference type="AlphaFoldDB" id="A0A6A5YGX6"/>
<dbReference type="SUPFAM" id="SSF51735">
    <property type="entry name" value="NAD(P)-binding Rossmann-fold domains"/>
    <property type="match status" value="1"/>
</dbReference>
<evidence type="ECO:0000256" key="4">
    <source>
        <dbReference type="ARBA" id="ARBA00022553"/>
    </source>
</evidence>
<evidence type="ECO:0000256" key="8">
    <source>
        <dbReference type="ARBA" id="ARBA00023002"/>
    </source>
</evidence>
<evidence type="ECO:0000256" key="3">
    <source>
        <dbReference type="ARBA" id="ARBA00011738"/>
    </source>
</evidence>
<feature type="domain" description="Enoyl reductase (ER)" evidence="12">
    <location>
        <begin position="20"/>
        <end position="350"/>
    </location>
</feature>
<dbReference type="OrthoDB" id="1879366at2759"/>
<accession>A0A6A5YGX6</accession>
<evidence type="ECO:0000256" key="7">
    <source>
        <dbReference type="ARBA" id="ARBA00022857"/>
    </source>
</evidence>
<dbReference type="Pfam" id="PF00107">
    <property type="entry name" value="ADH_zinc_N"/>
    <property type="match status" value="1"/>
</dbReference>